<dbReference type="PANTHER" id="PTHR37309:SF1">
    <property type="entry name" value="SLR0284 PROTEIN"/>
    <property type="match status" value="1"/>
</dbReference>
<feature type="transmembrane region" description="Helical" evidence="1">
    <location>
        <begin position="32"/>
        <end position="53"/>
    </location>
</feature>
<dbReference type="STRING" id="1797994.A2227_01665"/>
<proteinExistence type="predicted"/>
<accession>A0A1F5SLF5</accession>
<evidence type="ECO:0000313" key="3">
    <source>
        <dbReference type="Proteomes" id="UP000178367"/>
    </source>
</evidence>
<keyword evidence="1" id="KW-1133">Transmembrane helix</keyword>
<protein>
    <recommendedName>
        <fullName evidence="4">Phage holin family protein</fullName>
    </recommendedName>
</protein>
<evidence type="ECO:0008006" key="4">
    <source>
        <dbReference type="Google" id="ProtNLM"/>
    </source>
</evidence>
<evidence type="ECO:0000256" key="1">
    <source>
        <dbReference type="SAM" id="Phobius"/>
    </source>
</evidence>
<feature type="transmembrane region" description="Helical" evidence="1">
    <location>
        <begin position="87"/>
        <end position="106"/>
    </location>
</feature>
<organism evidence="2 3">
    <name type="scientific">Candidatus Falkowbacteria bacterium RIFOXYA2_FULL_47_19</name>
    <dbReference type="NCBI Taxonomy" id="1797994"/>
    <lineage>
        <taxon>Bacteria</taxon>
        <taxon>Candidatus Falkowiibacteriota</taxon>
    </lineage>
</organism>
<gene>
    <name evidence="2" type="ORF">A2227_01665</name>
</gene>
<dbReference type="Pfam" id="PF04020">
    <property type="entry name" value="Phage_holin_4_2"/>
    <property type="match status" value="1"/>
</dbReference>
<keyword evidence="1" id="KW-0472">Membrane</keyword>
<sequence>MQILLKWLLNACAVIIGAYIITGVTIDTFWAALWVALFLGLINVTLKPVLLILTLPINILTLGLFTFIINAALIMLVSSVIKGFHVSGFWTAILFGIILSLVGYVLNKIFSTK</sequence>
<evidence type="ECO:0000313" key="2">
    <source>
        <dbReference type="EMBL" id="OGF27535.1"/>
    </source>
</evidence>
<keyword evidence="1" id="KW-0812">Transmembrane</keyword>
<dbReference type="PANTHER" id="PTHR37309">
    <property type="entry name" value="SLR0284 PROTEIN"/>
    <property type="match status" value="1"/>
</dbReference>
<feature type="transmembrane region" description="Helical" evidence="1">
    <location>
        <begin position="7"/>
        <end position="26"/>
    </location>
</feature>
<dbReference type="InterPro" id="IPR007165">
    <property type="entry name" value="Phage_holin_4_2"/>
</dbReference>
<comment type="caution">
    <text evidence="2">The sequence shown here is derived from an EMBL/GenBank/DDBJ whole genome shotgun (WGS) entry which is preliminary data.</text>
</comment>
<feature type="transmembrane region" description="Helical" evidence="1">
    <location>
        <begin position="60"/>
        <end position="81"/>
    </location>
</feature>
<dbReference type="AlphaFoldDB" id="A0A1F5SLF5"/>
<dbReference type="Proteomes" id="UP000178367">
    <property type="component" value="Unassembled WGS sequence"/>
</dbReference>
<reference evidence="2 3" key="1">
    <citation type="journal article" date="2016" name="Nat. Commun.">
        <title>Thousands of microbial genomes shed light on interconnected biogeochemical processes in an aquifer system.</title>
        <authorList>
            <person name="Anantharaman K."/>
            <person name="Brown C.T."/>
            <person name="Hug L.A."/>
            <person name="Sharon I."/>
            <person name="Castelle C.J."/>
            <person name="Probst A.J."/>
            <person name="Thomas B.C."/>
            <person name="Singh A."/>
            <person name="Wilkins M.J."/>
            <person name="Karaoz U."/>
            <person name="Brodie E.L."/>
            <person name="Williams K.H."/>
            <person name="Hubbard S.S."/>
            <person name="Banfield J.F."/>
        </authorList>
    </citation>
    <scope>NUCLEOTIDE SEQUENCE [LARGE SCALE GENOMIC DNA]</scope>
</reference>
<name>A0A1F5SLF5_9BACT</name>
<dbReference type="EMBL" id="MFGB01000007">
    <property type="protein sequence ID" value="OGF27535.1"/>
    <property type="molecule type" value="Genomic_DNA"/>
</dbReference>